<keyword evidence="2" id="KW-1185">Reference proteome</keyword>
<accession>A0A0J8VLT6</accession>
<proteinExistence type="predicted"/>
<comment type="caution">
    <text evidence="1">The sequence shown here is derived from an EMBL/GenBank/DDBJ whole genome shotgun (WGS) entry which is preliminary data.</text>
</comment>
<dbReference type="OrthoDB" id="6605713at2"/>
<organism evidence="1 2">
    <name type="scientific">Franconibacter pulveris</name>
    <dbReference type="NCBI Taxonomy" id="435910"/>
    <lineage>
        <taxon>Bacteria</taxon>
        <taxon>Pseudomonadati</taxon>
        <taxon>Pseudomonadota</taxon>
        <taxon>Gammaproteobacteria</taxon>
        <taxon>Enterobacterales</taxon>
        <taxon>Enterobacteriaceae</taxon>
        <taxon>Franconibacter</taxon>
    </lineage>
</organism>
<gene>
    <name evidence="1" type="ORF">ACH50_13795</name>
</gene>
<sequence>MTLSPEARDILRQYKTLINERRRNDGLSPVTTAQVMESICEYMTHQVAVYLCGRFILQGGKNN</sequence>
<reference evidence="1 2" key="1">
    <citation type="submission" date="2015-06" db="EMBL/GenBank/DDBJ databases">
        <title>Genome sequencing of Cronobacter sp. strain DJ34 isolated from petroleum contaminated sludge of Duliajan Oil Fields, Assam, India.</title>
        <authorList>
            <person name="Pal S."/>
            <person name="Banerjee T.D."/>
            <person name="Roy A."/>
            <person name="Sar P."/>
            <person name="Kazy S.K."/>
        </authorList>
    </citation>
    <scope>NUCLEOTIDE SEQUENCE [LARGE SCALE GENOMIC DNA]</scope>
    <source>
        <strain evidence="1 2">DJ34</strain>
    </source>
</reference>
<evidence type="ECO:0000313" key="2">
    <source>
        <dbReference type="Proteomes" id="UP000037315"/>
    </source>
</evidence>
<dbReference type="Proteomes" id="UP000037315">
    <property type="component" value="Unassembled WGS sequence"/>
</dbReference>
<protein>
    <recommendedName>
        <fullName evidence="3">AreA</fullName>
    </recommendedName>
</protein>
<evidence type="ECO:0008006" key="3">
    <source>
        <dbReference type="Google" id="ProtNLM"/>
    </source>
</evidence>
<dbReference type="RefSeq" id="WP_024555017.1">
    <property type="nucleotide sequence ID" value="NZ_LFEJ01000017.1"/>
</dbReference>
<name>A0A0J8VLT6_9ENTR</name>
<dbReference type="AlphaFoldDB" id="A0A0J8VLT6"/>
<dbReference type="EMBL" id="LFEJ01000017">
    <property type="protein sequence ID" value="KMV34106.1"/>
    <property type="molecule type" value="Genomic_DNA"/>
</dbReference>
<evidence type="ECO:0000313" key="1">
    <source>
        <dbReference type="EMBL" id="KMV34106.1"/>
    </source>
</evidence>
<dbReference type="PATRIC" id="fig|1656095.3.peg.4632"/>